<dbReference type="EMBL" id="QEEX01000001">
    <property type="protein sequence ID" value="PWB98180.1"/>
    <property type="molecule type" value="Genomic_DNA"/>
</dbReference>
<keyword evidence="2" id="KW-1133">Transmembrane helix</keyword>
<keyword evidence="5" id="KW-1185">Reference proteome</keyword>
<dbReference type="KEGG" id="salc:C2138_01630"/>
<proteinExistence type="predicted"/>
<dbReference type="InterPro" id="IPR012336">
    <property type="entry name" value="Thioredoxin-like_fold"/>
</dbReference>
<dbReference type="SUPFAM" id="SSF52833">
    <property type="entry name" value="Thioredoxin-like"/>
    <property type="match status" value="1"/>
</dbReference>
<feature type="domain" description="Thioredoxin-like fold" evidence="3">
    <location>
        <begin position="111"/>
        <end position="280"/>
    </location>
</feature>
<sequence>MTNDRSGAQPTKNEKRAAAREKAQQARLEQKKKERRNRYLLQGGIILGILAAIAVVVMVVVSSIPKTYPGPANMLSDGIRIGAGFVAEPTAALQPGESPVASEPTEDSDVVDIRIYLDYFCPACGAFEEANNDQIATWVDSGAATLEIHPVSILDRASLNSQYSTRAANAAACVANYSPDSFFAYNSLLFENQPAEGTTGLDNDELKALAKEAGVAQLGSVETCIDDVRFKKWVNAATARAFEGPLPNADIERVEKTPTVIVNGTAYTGSINDPAEFAKFVSTQSGNAFTDEQKSTPSPSPSPSPAA</sequence>
<dbReference type="RefSeq" id="WP_108515023.1">
    <property type="nucleotide sequence ID" value="NZ_CP026951.1"/>
</dbReference>
<evidence type="ECO:0000313" key="5">
    <source>
        <dbReference type="Proteomes" id="UP000244978"/>
    </source>
</evidence>
<dbReference type="CDD" id="cd02972">
    <property type="entry name" value="DsbA_family"/>
    <property type="match status" value="1"/>
</dbReference>
<evidence type="ECO:0000313" key="4">
    <source>
        <dbReference type="EMBL" id="PWB98180.1"/>
    </source>
</evidence>
<reference evidence="5" key="1">
    <citation type="submission" date="2018-04" db="EMBL/GenBank/DDBJ databases">
        <authorList>
            <person name="Liu S."/>
            <person name="Wang Z."/>
            <person name="Li J."/>
        </authorList>
    </citation>
    <scope>NUCLEOTIDE SEQUENCE [LARGE SCALE GENOMIC DNA]</scope>
    <source>
        <strain evidence="5">S1194</strain>
    </source>
</reference>
<evidence type="ECO:0000256" key="2">
    <source>
        <dbReference type="SAM" id="Phobius"/>
    </source>
</evidence>
<dbReference type="OrthoDB" id="117402at2"/>
<accession>A0A2U1T2W3</accession>
<dbReference type="InterPro" id="IPR036249">
    <property type="entry name" value="Thioredoxin-like_sf"/>
</dbReference>
<feature type="region of interest" description="Disordered" evidence="1">
    <location>
        <begin position="1"/>
        <end position="32"/>
    </location>
</feature>
<feature type="compositionally biased region" description="Pro residues" evidence="1">
    <location>
        <begin position="298"/>
        <end position="307"/>
    </location>
</feature>
<dbReference type="Proteomes" id="UP000244978">
    <property type="component" value="Unassembled WGS sequence"/>
</dbReference>
<organism evidence="4 5">
    <name type="scientific">Homoserinimonas hongtaonis</name>
    <dbReference type="NCBI Taxonomy" id="2079791"/>
    <lineage>
        <taxon>Bacteria</taxon>
        <taxon>Bacillati</taxon>
        <taxon>Actinomycetota</taxon>
        <taxon>Actinomycetes</taxon>
        <taxon>Micrococcales</taxon>
        <taxon>Microbacteriaceae</taxon>
        <taxon>Homoserinimonas</taxon>
    </lineage>
</organism>
<feature type="transmembrane region" description="Helical" evidence="2">
    <location>
        <begin position="39"/>
        <end position="61"/>
    </location>
</feature>
<feature type="compositionally biased region" description="Polar residues" evidence="1">
    <location>
        <begin position="1"/>
        <end position="11"/>
    </location>
</feature>
<feature type="compositionally biased region" description="Basic and acidic residues" evidence="1">
    <location>
        <begin position="12"/>
        <end position="32"/>
    </location>
</feature>
<dbReference type="AlphaFoldDB" id="A0A2U1T2W3"/>
<gene>
    <name evidence="4" type="ORF">DF220_10325</name>
</gene>
<keyword evidence="2" id="KW-0812">Transmembrane</keyword>
<protein>
    <recommendedName>
        <fullName evidence="3">Thioredoxin-like fold domain-containing protein</fullName>
    </recommendedName>
</protein>
<keyword evidence="2" id="KW-0472">Membrane</keyword>
<evidence type="ECO:0000259" key="3">
    <source>
        <dbReference type="Pfam" id="PF13462"/>
    </source>
</evidence>
<name>A0A2U1T2W3_9MICO</name>
<comment type="caution">
    <text evidence="4">The sequence shown here is derived from an EMBL/GenBank/DDBJ whole genome shotgun (WGS) entry which is preliminary data.</text>
</comment>
<dbReference type="Gene3D" id="3.40.30.10">
    <property type="entry name" value="Glutaredoxin"/>
    <property type="match status" value="1"/>
</dbReference>
<feature type="region of interest" description="Disordered" evidence="1">
    <location>
        <begin position="282"/>
        <end position="307"/>
    </location>
</feature>
<dbReference type="Pfam" id="PF13462">
    <property type="entry name" value="Thioredoxin_4"/>
    <property type="match status" value="1"/>
</dbReference>
<evidence type="ECO:0000256" key="1">
    <source>
        <dbReference type="SAM" id="MobiDB-lite"/>
    </source>
</evidence>